<reference evidence="9 10" key="1">
    <citation type="submission" date="2023-04" db="EMBL/GenBank/DDBJ databases">
        <title>Marinoamorphus aggregata gen. nov., sp. Nov., isolate from tissue of brittle star Ophioplocus japonicus.</title>
        <authorList>
            <person name="Kawano K."/>
            <person name="Sawayama S."/>
            <person name="Nakagawa S."/>
        </authorList>
    </citation>
    <scope>NUCLEOTIDE SEQUENCE [LARGE SCALE GENOMIC DNA]</scope>
    <source>
        <strain evidence="9 10">NKW23</strain>
    </source>
</reference>
<dbReference type="PANTHER" id="PTHR35369:SF2">
    <property type="entry name" value="BLR3025 PROTEIN"/>
    <property type="match status" value="1"/>
</dbReference>
<evidence type="ECO:0000256" key="5">
    <source>
        <dbReference type="ARBA" id="ARBA00049244"/>
    </source>
</evidence>
<dbReference type="Pfam" id="PF11799">
    <property type="entry name" value="IMS_C"/>
    <property type="match status" value="1"/>
</dbReference>
<dbReference type="InterPro" id="IPR017961">
    <property type="entry name" value="DNA_pol_Y-fam_little_finger"/>
</dbReference>
<protein>
    <recommendedName>
        <fullName evidence="2">DNA-directed DNA polymerase</fullName>
        <ecNumber evidence="2">2.7.7.7</ecNumber>
    </recommendedName>
</protein>
<evidence type="ECO:0000256" key="4">
    <source>
        <dbReference type="ARBA" id="ARBA00025589"/>
    </source>
</evidence>
<dbReference type="EC" id="2.7.7.7" evidence="2"/>
<accession>A0ABQ6LQ69</accession>
<gene>
    <name evidence="9" type="ORF">LNKW23_19740</name>
</gene>
<sequence length="545" mass="57315">MTDWPIDRLRRARGLPGGACPLSPAGARKRSAGAPEAPGFALTERGARGLRIVAADRAAAALGIGPGMSLADARARGPGLRSAEIDRAADAAALVALGRWMTRWSPVVALDGRDGLALDITGCAHLSGGEAALMADVSARLAGAGIAHRLGLAASLGAAWALAHVAPGRITRIEGGAEALEAGLAPLPAAGLRLAPEALRLLHRFGLTRIGQVARLPRASLARRFRSAGGETAAGDAAALADQVLLRLDQALGRLVEPLAPLGLPPEHAERLPCPEPLLDLAGIEAGLGRLLGRLAERLAAAGQGARRFRLRAYRADGVTAAVEIRTARPVRDPAHVARLFGERLAAIDPGHGIDLLVLEAEGVAAMETAPAPLGRGFAGAAPDMAALAALADRLAARLGPEAVTVTWPRASHLPEHAERAAPFTGELPDWSAPGALPPPGSAPRPLRLLIRPEPVEVVAELPDGPPARFVWRRVARRVVRARGPERLGPEWWRLGLAPRDFEDRARDCYAVEDSEGRRYWLCREGLYDDGRGALPRWRILGLFT</sequence>
<dbReference type="InterPro" id="IPR043502">
    <property type="entry name" value="DNA/RNA_pol_sf"/>
</dbReference>
<comment type="subunit">
    <text evidence="1">Monomer.</text>
</comment>
<keyword evidence="10" id="KW-1185">Reference proteome</keyword>
<evidence type="ECO:0000259" key="7">
    <source>
        <dbReference type="Pfam" id="PF00817"/>
    </source>
</evidence>
<evidence type="ECO:0000313" key="9">
    <source>
        <dbReference type="EMBL" id="GMG82761.1"/>
    </source>
</evidence>
<evidence type="ECO:0000256" key="3">
    <source>
        <dbReference type="ARBA" id="ARBA00022763"/>
    </source>
</evidence>
<evidence type="ECO:0000259" key="8">
    <source>
        <dbReference type="Pfam" id="PF11799"/>
    </source>
</evidence>
<dbReference type="SUPFAM" id="SSF56672">
    <property type="entry name" value="DNA/RNA polymerases"/>
    <property type="match status" value="1"/>
</dbReference>
<feature type="region of interest" description="Disordered" evidence="6">
    <location>
        <begin position="15"/>
        <end position="39"/>
    </location>
</feature>
<feature type="domain" description="UmuC" evidence="7">
    <location>
        <begin position="51"/>
        <end position="160"/>
    </location>
</feature>
<dbReference type="PANTHER" id="PTHR35369">
    <property type="entry name" value="BLR3025 PROTEIN-RELATED"/>
    <property type="match status" value="1"/>
</dbReference>
<comment type="function">
    <text evidence="4">Poorly processive, error-prone DNA polymerase involved in untargeted mutagenesis. Copies undamaged DNA at stalled replication forks, which arise in vivo from mismatched or misaligned primer ends. These misaligned primers can be extended by PolIV. Exhibits no 3'-5' exonuclease (proofreading) activity. May be involved in translesional synthesis, in conjunction with the beta clamp from PolIII.</text>
</comment>
<evidence type="ECO:0000256" key="2">
    <source>
        <dbReference type="ARBA" id="ARBA00012417"/>
    </source>
</evidence>
<evidence type="ECO:0000313" key="10">
    <source>
        <dbReference type="Proteomes" id="UP001239909"/>
    </source>
</evidence>
<organism evidence="9 10">
    <name type="scientific">Paralimibaculum aggregatum</name>
    <dbReference type="NCBI Taxonomy" id="3036245"/>
    <lineage>
        <taxon>Bacteria</taxon>
        <taxon>Pseudomonadati</taxon>
        <taxon>Pseudomonadota</taxon>
        <taxon>Alphaproteobacteria</taxon>
        <taxon>Rhodobacterales</taxon>
        <taxon>Paracoccaceae</taxon>
        <taxon>Paralimibaculum</taxon>
    </lineage>
</organism>
<feature type="domain" description="DNA polymerase Y-family little finger" evidence="8">
    <location>
        <begin position="275"/>
        <end position="362"/>
    </location>
</feature>
<dbReference type="CDD" id="cd03468">
    <property type="entry name" value="PolY_like"/>
    <property type="match status" value="1"/>
</dbReference>
<comment type="catalytic activity">
    <reaction evidence="5">
        <text>DNA(n) + a 2'-deoxyribonucleoside 5'-triphosphate = DNA(n+1) + diphosphate</text>
        <dbReference type="Rhea" id="RHEA:22508"/>
        <dbReference type="Rhea" id="RHEA-COMP:17339"/>
        <dbReference type="Rhea" id="RHEA-COMP:17340"/>
        <dbReference type="ChEBI" id="CHEBI:33019"/>
        <dbReference type="ChEBI" id="CHEBI:61560"/>
        <dbReference type="ChEBI" id="CHEBI:173112"/>
        <dbReference type="EC" id="2.7.7.7"/>
    </reaction>
</comment>
<evidence type="ECO:0000256" key="6">
    <source>
        <dbReference type="SAM" id="MobiDB-lite"/>
    </source>
</evidence>
<dbReference type="EMBL" id="BSYI01000013">
    <property type="protein sequence ID" value="GMG82761.1"/>
    <property type="molecule type" value="Genomic_DNA"/>
</dbReference>
<dbReference type="Pfam" id="PF00817">
    <property type="entry name" value="IMS"/>
    <property type="match status" value="1"/>
</dbReference>
<proteinExistence type="predicted"/>
<dbReference type="Proteomes" id="UP001239909">
    <property type="component" value="Unassembled WGS sequence"/>
</dbReference>
<dbReference type="InterPro" id="IPR050356">
    <property type="entry name" value="SulA_CellDiv_inhibitor"/>
</dbReference>
<evidence type="ECO:0000256" key="1">
    <source>
        <dbReference type="ARBA" id="ARBA00011245"/>
    </source>
</evidence>
<comment type="caution">
    <text evidence="9">The sequence shown here is derived from an EMBL/GenBank/DDBJ whole genome shotgun (WGS) entry which is preliminary data.</text>
</comment>
<name>A0ABQ6LQ69_9RHOB</name>
<keyword evidence="3" id="KW-0227">DNA damage</keyword>
<dbReference type="InterPro" id="IPR001126">
    <property type="entry name" value="UmuC"/>
</dbReference>